<evidence type="ECO:0000313" key="4">
    <source>
        <dbReference type="EMBL" id="MDT0329528.1"/>
    </source>
</evidence>
<dbReference type="Proteomes" id="UP001183390">
    <property type="component" value="Unassembled WGS sequence"/>
</dbReference>
<proteinExistence type="inferred from homology"/>
<dbReference type="InterPro" id="IPR001509">
    <property type="entry name" value="Epimerase_deHydtase"/>
</dbReference>
<sequence length="319" mass="33605">MAAGDAGMTGDGTGTVVVLGATGWIGRHVLAAHARTGRPAVAVAREPAPHLGGHPFHRLDLAEAGPEEMARLLEAHDARVVVNATDAANSRDGWHRPESELEKGNVGAVATLVDAVEAVERPPRLVHLGTLHEYGPVPDGTAVHEDTPPRPANAYARTKRAGSDTVVRAAREGRVDAVVLRVANVCGPHPSPASFPGVLLERFRRAVAGERVSLRVTGDRRDFVDVRDVARAVVLAGDRPGVSGRILNVGGGRAVGIGEMVAWLRRTSGVDPDRVQEVLEPVAGMGGGWMLADIAAAGRLLGWRPVVPVSDSLHDMWYA</sequence>
<evidence type="ECO:0000313" key="5">
    <source>
        <dbReference type="Proteomes" id="UP001183390"/>
    </source>
</evidence>
<dbReference type="SUPFAM" id="SSF51735">
    <property type="entry name" value="NAD(P)-binding Rossmann-fold domains"/>
    <property type="match status" value="1"/>
</dbReference>
<name>A0ABU2MA31_9ACTN</name>
<dbReference type="EMBL" id="JAVREP010000008">
    <property type="protein sequence ID" value="MDT0329528.1"/>
    <property type="molecule type" value="Genomic_DNA"/>
</dbReference>
<feature type="region of interest" description="Disordered" evidence="2">
    <location>
        <begin position="141"/>
        <end position="160"/>
    </location>
</feature>
<dbReference type="InterPro" id="IPR036291">
    <property type="entry name" value="NAD(P)-bd_dom_sf"/>
</dbReference>
<dbReference type="RefSeq" id="WP_311512172.1">
    <property type="nucleotide sequence ID" value="NZ_JAVREP010000008.1"/>
</dbReference>
<dbReference type="Gene3D" id="3.40.50.720">
    <property type="entry name" value="NAD(P)-binding Rossmann-like Domain"/>
    <property type="match status" value="1"/>
</dbReference>
<evidence type="ECO:0000256" key="1">
    <source>
        <dbReference type="ARBA" id="ARBA00007637"/>
    </source>
</evidence>
<evidence type="ECO:0000256" key="2">
    <source>
        <dbReference type="SAM" id="MobiDB-lite"/>
    </source>
</evidence>
<gene>
    <name evidence="4" type="ORF">RM479_14000</name>
</gene>
<dbReference type="CDD" id="cd08946">
    <property type="entry name" value="SDR_e"/>
    <property type="match status" value="1"/>
</dbReference>
<accession>A0ABU2MA31</accession>
<dbReference type="PANTHER" id="PTHR43000">
    <property type="entry name" value="DTDP-D-GLUCOSE 4,6-DEHYDRATASE-RELATED"/>
    <property type="match status" value="1"/>
</dbReference>
<evidence type="ECO:0000259" key="3">
    <source>
        <dbReference type="Pfam" id="PF01370"/>
    </source>
</evidence>
<reference evidence="5" key="1">
    <citation type="submission" date="2023-07" db="EMBL/GenBank/DDBJ databases">
        <title>30 novel species of actinomycetes from the DSMZ collection.</title>
        <authorList>
            <person name="Nouioui I."/>
        </authorList>
    </citation>
    <scope>NUCLEOTIDE SEQUENCE [LARGE SCALE GENOMIC DNA]</scope>
    <source>
        <strain evidence="5">DSM 44743</strain>
    </source>
</reference>
<comment type="caution">
    <text evidence="4">The sequence shown here is derived from an EMBL/GenBank/DDBJ whole genome shotgun (WGS) entry which is preliminary data.</text>
</comment>
<comment type="similarity">
    <text evidence="1">Belongs to the NAD(P)-dependent epimerase/dehydratase family.</text>
</comment>
<organism evidence="4 5">
    <name type="scientific">Nocardiopsis lambiniae</name>
    <dbReference type="NCBI Taxonomy" id="3075539"/>
    <lineage>
        <taxon>Bacteria</taxon>
        <taxon>Bacillati</taxon>
        <taxon>Actinomycetota</taxon>
        <taxon>Actinomycetes</taxon>
        <taxon>Streptosporangiales</taxon>
        <taxon>Nocardiopsidaceae</taxon>
        <taxon>Nocardiopsis</taxon>
    </lineage>
</organism>
<keyword evidence="5" id="KW-1185">Reference proteome</keyword>
<feature type="domain" description="NAD-dependent epimerase/dehydratase" evidence="3">
    <location>
        <begin position="16"/>
        <end position="250"/>
    </location>
</feature>
<dbReference type="Pfam" id="PF01370">
    <property type="entry name" value="Epimerase"/>
    <property type="match status" value="1"/>
</dbReference>
<protein>
    <submittedName>
        <fullName evidence="4">NAD-dependent epimerase/dehydratase family protein</fullName>
    </submittedName>
</protein>